<proteinExistence type="predicted"/>
<dbReference type="VEuPathDB" id="FungiDB:CIMG_04587"/>
<feature type="region of interest" description="Disordered" evidence="1">
    <location>
        <begin position="1"/>
        <end position="45"/>
    </location>
</feature>
<dbReference type="EMBL" id="GG704914">
    <property type="protein sequence ID" value="EAS33563.3"/>
    <property type="molecule type" value="Genomic_DNA"/>
</dbReference>
<feature type="region of interest" description="Disordered" evidence="1">
    <location>
        <begin position="107"/>
        <end position="132"/>
    </location>
</feature>
<protein>
    <submittedName>
        <fullName evidence="2">Uncharacterized protein</fullName>
    </submittedName>
</protein>
<reference evidence="3" key="2">
    <citation type="journal article" date="2010" name="Genome Res.">
        <title>Population genomic sequencing of Coccidioides fungi reveals recent hybridization and transposon control.</title>
        <authorList>
            <person name="Neafsey D.E."/>
            <person name="Barker B.M."/>
            <person name="Sharpton T.J."/>
            <person name="Stajich J.E."/>
            <person name="Park D.J."/>
            <person name="Whiston E."/>
            <person name="Hung C.-Y."/>
            <person name="McMahan C."/>
            <person name="White J."/>
            <person name="Sykes S."/>
            <person name="Heiman D."/>
            <person name="Young S."/>
            <person name="Zeng Q."/>
            <person name="Abouelleil A."/>
            <person name="Aftuck L."/>
            <person name="Bessette D."/>
            <person name="Brown A."/>
            <person name="FitzGerald M."/>
            <person name="Lui A."/>
            <person name="Macdonald J.P."/>
            <person name="Priest M."/>
            <person name="Orbach M.J."/>
            <person name="Galgiani J.N."/>
            <person name="Kirkland T.N."/>
            <person name="Cole G.T."/>
            <person name="Birren B.W."/>
            <person name="Henn M.R."/>
            <person name="Taylor J.W."/>
            <person name="Rounsley S.D."/>
        </authorList>
    </citation>
    <scope>GENOME REANNOTATION</scope>
    <source>
        <strain evidence="3">RS</strain>
    </source>
</reference>
<dbReference type="KEGG" id="cim:CIMG_04587"/>
<dbReference type="GeneID" id="4563486"/>
<accession>J3KDT9</accession>
<feature type="region of interest" description="Disordered" evidence="1">
    <location>
        <begin position="265"/>
        <end position="288"/>
    </location>
</feature>
<dbReference type="Proteomes" id="UP000001261">
    <property type="component" value="Unassembled WGS sequence"/>
</dbReference>
<reference evidence="3" key="1">
    <citation type="journal article" date="2009" name="Genome Res.">
        <title>Comparative genomic analyses of the human fungal pathogens Coccidioides and their relatives.</title>
        <authorList>
            <person name="Sharpton T.J."/>
            <person name="Stajich J.E."/>
            <person name="Rounsley S.D."/>
            <person name="Gardner M.J."/>
            <person name="Wortman J.R."/>
            <person name="Jordar V.S."/>
            <person name="Maiti R."/>
            <person name="Kodira C.D."/>
            <person name="Neafsey D.E."/>
            <person name="Zeng Q."/>
            <person name="Hung C.-Y."/>
            <person name="McMahan C."/>
            <person name="Muszewska A."/>
            <person name="Grynberg M."/>
            <person name="Mandel M.A."/>
            <person name="Kellner E.M."/>
            <person name="Barker B.M."/>
            <person name="Galgiani J.N."/>
            <person name="Orbach M.J."/>
            <person name="Kirkland T.N."/>
            <person name="Cole G.T."/>
            <person name="Henn M.R."/>
            <person name="Birren B.W."/>
            <person name="Taylor J.W."/>
        </authorList>
    </citation>
    <scope>NUCLEOTIDE SEQUENCE [LARGE SCALE GENOMIC DNA]</scope>
    <source>
        <strain evidence="3">RS</strain>
    </source>
</reference>
<dbReference type="AlphaFoldDB" id="J3KDT9"/>
<evidence type="ECO:0000313" key="3">
    <source>
        <dbReference type="Proteomes" id="UP000001261"/>
    </source>
</evidence>
<dbReference type="RefSeq" id="XP_001245146.1">
    <property type="nucleotide sequence ID" value="XM_001245145.1"/>
</dbReference>
<evidence type="ECO:0000256" key="1">
    <source>
        <dbReference type="SAM" id="MobiDB-lite"/>
    </source>
</evidence>
<gene>
    <name evidence="2" type="ORF">CIMG_04587</name>
</gene>
<dbReference type="OMA" id="MEINSQC"/>
<feature type="region of interest" description="Disordered" evidence="1">
    <location>
        <begin position="324"/>
        <end position="385"/>
    </location>
</feature>
<keyword evidence="3" id="KW-1185">Reference proteome</keyword>
<sequence>MAPAQGAGRHLNYQSNHGNNRDWPDNPMESMINGAIRGNTGENDQDFVSQIGVTENIQPLGGDSNNEDDCSFIFQNDVPEDNQSMEINSQCGDYPDFISQVDPSEYYQTLGSTSDSDDSASESSINGQPNHSLLNCENLECTDDSNFGDIESNGDTAYDTESLWNESDGEALTASMDAHGNDFTPRDRSHNRLGGYQGLLLSQIDLGFLGEDDSDSLTTDPLASSDEDDYGEISYDFEEITPIIRNNSFVRRMAMENRRLPSSFDPDIVFDDDSDSNEPHDGPFLVQGQIWEDPSSDELNSFIVAQGRAHVHEQQPASPLLIEEGSDENKENIPPQRQVQSRIGDNRHGNEPNTVHGTRGHFDPVQSVQHHSFGPLRPVAPWPLE</sequence>
<dbReference type="InParanoid" id="J3KDT9"/>
<dbReference type="OrthoDB" id="4198446at2759"/>
<name>J3KDT9_COCIM</name>
<evidence type="ECO:0000313" key="2">
    <source>
        <dbReference type="EMBL" id="EAS33563.3"/>
    </source>
</evidence>
<organism evidence="2 3">
    <name type="scientific">Coccidioides immitis (strain RS)</name>
    <name type="common">Valley fever fungus</name>
    <dbReference type="NCBI Taxonomy" id="246410"/>
    <lineage>
        <taxon>Eukaryota</taxon>
        <taxon>Fungi</taxon>
        <taxon>Dikarya</taxon>
        <taxon>Ascomycota</taxon>
        <taxon>Pezizomycotina</taxon>
        <taxon>Eurotiomycetes</taxon>
        <taxon>Eurotiomycetidae</taxon>
        <taxon>Onygenales</taxon>
        <taxon>Onygenaceae</taxon>
        <taxon>Coccidioides</taxon>
    </lineage>
</organism>